<evidence type="ECO:0000256" key="4">
    <source>
        <dbReference type="ARBA" id="ARBA00022801"/>
    </source>
</evidence>
<dbReference type="PANTHER" id="PTHR47271">
    <property type="entry name" value="ARGININE DEIMINASE"/>
    <property type="match status" value="1"/>
</dbReference>
<dbReference type="SUPFAM" id="SSF55909">
    <property type="entry name" value="Pentein"/>
    <property type="match status" value="1"/>
</dbReference>
<dbReference type="KEGG" id="cfm:BJL90_12655"/>
<comment type="similarity">
    <text evidence="2 6">Belongs to the arginine deiminase family.</text>
</comment>
<keyword evidence="3 6" id="KW-0056">Arginine metabolism</keyword>
<dbReference type="NCBIfam" id="NF002381">
    <property type="entry name" value="PRK01388.1"/>
    <property type="match status" value="1"/>
</dbReference>
<name>A0AAC9RK65_9CLOT</name>
<protein>
    <recommendedName>
        <fullName evidence="6">Arginine deiminase</fullName>
        <shortName evidence="6">ADI</shortName>
        <ecNumber evidence="6">3.5.3.6</ecNumber>
    </recommendedName>
    <alternativeName>
        <fullName evidence="6">Arginine dihydrolase</fullName>
        <shortName evidence="6">AD</shortName>
    </alternativeName>
</protein>
<evidence type="ECO:0000313" key="10">
    <source>
        <dbReference type="Proteomes" id="UP000177894"/>
    </source>
</evidence>
<gene>
    <name evidence="6 9" type="primary">arcA</name>
    <name evidence="8" type="ORF">BJL90_12655</name>
    <name evidence="9" type="ORF">CLFO_14480</name>
</gene>
<dbReference type="EMBL" id="CP020559">
    <property type="protein sequence ID" value="ARE87062.1"/>
    <property type="molecule type" value="Genomic_DNA"/>
</dbReference>
<dbReference type="GO" id="GO:0005737">
    <property type="term" value="C:cytoplasm"/>
    <property type="evidence" value="ECO:0007669"/>
    <property type="project" value="UniProtKB-SubCell"/>
</dbReference>
<proteinExistence type="inferred from homology"/>
<evidence type="ECO:0000256" key="7">
    <source>
        <dbReference type="PIRSR" id="PIRSR006356-1"/>
    </source>
</evidence>
<evidence type="ECO:0000313" key="11">
    <source>
        <dbReference type="Proteomes" id="UP000192478"/>
    </source>
</evidence>
<evidence type="ECO:0000256" key="1">
    <source>
        <dbReference type="ARBA" id="ARBA00005213"/>
    </source>
</evidence>
<keyword evidence="6" id="KW-0963">Cytoplasm</keyword>
<dbReference type="Proteomes" id="UP000177894">
    <property type="component" value="Chromosome"/>
</dbReference>
<keyword evidence="4 6" id="KW-0378">Hydrolase</keyword>
<dbReference type="InterPro" id="IPR003876">
    <property type="entry name" value="Arg_deiminase"/>
</dbReference>
<dbReference type="AlphaFoldDB" id="A0AAC9RK65"/>
<dbReference type="EC" id="3.5.3.6" evidence="6"/>
<reference evidence="9 11" key="2">
    <citation type="submission" date="2017-03" db="EMBL/GenBank/DDBJ databases">
        <title>Complete sequence of Clostridium formicaceticum DSM 92.</title>
        <authorList>
            <person name="Poehlein A."/>
            <person name="Karl M."/>
            <person name="Bengelsdorf F.R."/>
            <person name="Duerre P."/>
            <person name="Daniel R."/>
        </authorList>
    </citation>
    <scope>NUCLEOTIDE SEQUENCE [LARGE SCALE GENOMIC DNA]</scope>
    <source>
        <strain evidence="9 11">DSM 92</strain>
    </source>
</reference>
<keyword evidence="10" id="KW-1185">Reference proteome</keyword>
<dbReference type="GO" id="GO:0016990">
    <property type="term" value="F:arginine deiminase activity"/>
    <property type="evidence" value="ECO:0007669"/>
    <property type="project" value="UniProtKB-UniRule"/>
</dbReference>
<dbReference type="PANTHER" id="PTHR47271:SF2">
    <property type="entry name" value="ARGININE DEIMINASE"/>
    <property type="match status" value="1"/>
</dbReference>
<evidence type="ECO:0000256" key="6">
    <source>
        <dbReference type="HAMAP-Rule" id="MF_00242"/>
    </source>
</evidence>
<reference evidence="8 10" key="1">
    <citation type="submission" date="2016-10" db="EMBL/GenBank/DDBJ databases">
        <title>Complete Genome Sequence of Acetogen Clostridium formicoaceticum ATCC 27076.</title>
        <authorList>
            <person name="Bao T."/>
            <person name="Cheng C."/>
            <person name="Zhao J."/>
            <person name="Yang S.-T."/>
            <person name="Wang J."/>
            <person name="Wang M."/>
        </authorList>
    </citation>
    <scope>NUCLEOTIDE SEQUENCE [LARGE SCALE GENOMIC DNA]</scope>
    <source>
        <strain evidence="8 10">ATCC 27076</strain>
    </source>
</reference>
<dbReference type="Gene3D" id="1.10.3930.10">
    <property type="entry name" value="Arginine deiminase"/>
    <property type="match status" value="1"/>
</dbReference>
<evidence type="ECO:0000313" key="8">
    <source>
        <dbReference type="EMBL" id="AOY76639.1"/>
    </source>
</evidence>
<dbReference type="HAMAP" id="MF_00242">
    <property type="entry name" value="Arg_deiminase"/>
    <property type="match status" value="1"/>
</dbReference>
<dbReference type="RefSeq" id="WP_070968546.1">
    <property type="nucleotide sequence ID" value="NZ_CP017603.1"/>
</dbReference>
<dbReference type="PIRSF" id="PIRSF006356">
    <property type="entry name" value="Arg_deiminase"/>
    <property type="match status" value="1"/>
</dbReference>
<dbReference type="Gene3D" id="3.75.10.10">
    <property type="entry name" value="L-arginine/glycine Amidinotransferase, Chain A"/>
    <property type="match status" value="1"/>
</dbReference>
<dbReference type="EMBL" id="CP017603">
    <property type="protein sequence ID" value="AOY76639.1"/>
    <property type="molecule type" value="Genomic_DNA"/>
</dbReference>
<dbReference type="NCBIfam" id="TIGR01078">
    <property type="entry name" value="arcA"/>
    <property type="match status" value="1"/>
</dbReference>
<evidence type="ECO:0000256" key="3">
    <source>
        <dbReference type="ARBA" id="ARBA00022503"/>
    </source>
</evidence>
<evidence type="ECO:0000313" key="9">
    <source>
        <dbReference type="EMBL" id="ARE87062.1"/>
    </source>
</evidence>
<organism evidence="9 11">
    <name type="scientific">Clostridium formicaceticum</name>
    <dbReference type="NCBI Taxonomy" id="1497"/>
    <lineage>
        <taxon>Bacteria</taxon>
        <taxon>Bacillati</taxon>
        <taxon>Bacillota</taxon>
        <taxon>Clostridia</taxon>
        <taxon>Eubacteriales</taxon>
        <taxon>Clostridiaceae</taxon>
        <taxon>Clostridium</taxon>
    </lineage>
</organism>
<dbReference type="PRINTS" id="PR01466">
    <property type="entry name" value="ARGDEIMINASE"/>
</dbReference>
<dbReference type="Proteomes" id="UP000192478">
    <property type="component" value="Chromosome"/>
</dbReference>
<dbReference type="GO" id="GO:0019546">
    <property type="term" value="P:L-arginine deiminase pathway"/>
    <property type="evidence" value="ECO:0007669"/>
    <property type="project" value="UniProtKB-UniRule"/>
</dbReference>
<feature type="active site" description="Amidino-cysteine intermediate" evidence="6 7">
    <location>
        <position position="395"/>
    </location>
</feature>
<comment type="subcellular location">
    <subcellularLocation>
        <location evidence="6">Cytoplasm</location>
    </subcellularLocation>
</comment>
<dbReference type="Pfam" id="PF02274">
    <property type="entry name" value="ADI"/>
    <property type="match status" value="1"/>
</dbReference>
<comment type="catalytic activity">
    <reaction evidence="5 6">
        <text>L-arginine + H2O = L-citrulline + NH4(+)</text>
        <dbReference type="Rhea" id="RHEA:19597"/>
        <dbReference type="ChEBI" id="CHEBI:15377"/>
        <dbReference type="ChEBI" id="CHEBI:28938"/>
        <dbReference type="ChEBI" id="CHEBI:32682"/>
        <dbReference type="ChEBI" id="CHEBI:57743"/>
        <dbReference type="EC" id="3.5.3.6"/>
    </reaction>
</comment>
<accession>A0AAC9RK65</accession>
<evidence type="ECO:0000256" key="2">
    <source>
        <dbReference type="ARBA" id="ARBA00010206"/>
    </source>
</evidence>
<comment type="pathway">
    <text evidence="1 6">Amino-acid degradation; L-arginine degradation via ADI pathway; carbamoyl phosphate from L-arginine: step 1/2.</text>
</comment>
<evidence type="ECO:0000256" key="5">
    <source>
        <dbReference type="ARBA" id="ARBA00049429"/>
    </source>
</evidence>
<sequence length="405" mass="46200">MTKHEGISVYNEIGQLRSVLLHCPGEEIENIVPDYLRRLLFDEIAYLKQARKEHDQFAGLLRQEGTEVLYLTELMAEILASKEVRDRFLEDFMEEAPVGTEGIKEALREFFSPMSPLEMIRKCIAGVRTEELADINPKSLGDMVRNPYPFYLDPIPNLYFQRDPFASIGEGVTLNVMHSTTRNRETLFAKYLFDYHPRFQNIPRWYNRDKSHPIEGGDLLVLSEKIVAVGISERTDAVAIEKMTKNIFHSNEPFETVLAFDIPKTRAYMHLDTVFTMVDYDKFTIYPGIVSPLDVYSISKGKELQISYEASELSSILKKYLKLPAVDLIPCGNGDVIAAGREQWSDGSNTLALSPGKVICYDRNHVTNAALRQHGVEVLEFESYELSRGRGGPRCMSMPLKREKL</sequence>